<dbReference type="Proteomes" id="UP001085076">
    <property type="component" value="Miscellaneous, Linkage group lg02"/>
</dbReference>
<organism evidence="2 3">
    <name type="scientific">Dioscorea zingiberensis</name>
    <dbReference type="NCBI Taxonomy" id="325984"/>
    <lineage>
        <taxon>Eukaryota</taxon>
        <taxon>Viridiplantae</taxon>
        <taxon>Streptophyta</taxon>
        <taxon>Embryophyta</taxon>
        <taxon>Tracheophyta</taxon>
        <taxon>Spermatophyta</taxon>
        <taxon>Magnoliopsida</taxon>
        <taxon>Liliopsida</taxon>
        <taxon>Dioscoreales</taxon>
        <taxon>Dioscoreaceae</taxon>
        <taxon>Dioscorea</taxon>
    </lineage>
</organism>
<feature type="compositionally biased region" description="Polar residues" evidence="1">
    <location>
        <begin position="197"/>
        <end position="207"/>
    </location>
</feature>
<accession>A0A9D5CXI3</accession>
<feature type="compositionally biased region" description="Polar residues" evidence="1">
    <location>
        <begin position="135"/>
        <end position="162"/>
    </location>
</feature>
<evidence type="ECO:0000313" key="2">
    <source>
        <dbReference type="EMBL" id="KAJ0980812.1"/>
    </source>
</evidence>
<feature type="compositionally biased region" description="Basic and acidic residues" evidence="1">
    <location>
        <begin position="16"/>
        <end position="36"/>
    </location>
</feature>
<reference evidence="2" key="2">
    <citation type="journal article" date="2022" name="Hortic Res">
        <title>The genome of Dioscorea zingiberensis sheds light on the biosynthesis, origin and evolution of the medicinally important diosgenin saponins.</title>
        <authorList>
            <person name="Li Y."/>
            <person name="Tan C."/>
            <person name="Li Z."/>
            <person name="Guo J."/>
            <person name="Li S."/>
            <person name="Chen X."/>
            <person name="Wang C."/>
            <person name="Dai X."/>
            <person name="Yang H."/>
            <person name="Song W."/>
            <person name="Hou L."/>
            <person name="Xu J."/>
            <person name="Tong Z."/>
            <person name="Xu A."/>
            <person name="Yuan X."/>
            <person name="Wang W."/>
            <person name="Yang Q."/>
            <person name="Chen L."/>
            <person name="Sun Z."/>
            <person name="Wang K."/>
            <person name="Pan B."/>
            <person name="Chen J."/>
            <person name="Bao Y."/>
            <person name="Liu F."/>
            <person name="Qi X."/>
            <person name="Gang D.R."/>
            <person name="Wen J."/>
            <person name="Li J."/>
        </authorList>
    </citation>
    <scope>NUCLEOTIDE SEQUENCE</scope>
    <source>
        <strain evidence="2">Dzin_1.0</strain>
    </source>
</reference>
<dbReference type="EMBL" id="JAGGNH010000002">
    <property type="protein sequence ID" value="KAJ0980812.1"/>
    <property type="molecule type" value="Genomic_DNA"/>
</dbReference>
<protein>
    <submittedName>
        <fullName evidence="2">Uncharacterized protein</fullName>
    </submittedName>
</protein>
<evidence type="ECO:0000256" key="1">
    <source>
        <dbReference type="SAM" id="MobiDB-lite"/>
    </source>
</evidence>
<feature type="region of interest" description="Disordered" evidence="1">
    <location>
        <begin position="1"/>
        <end position="218"/>
    </location>
</feature>
<gene>
    <name evidence="2" type="ORF">J5N97_009067</name>
</gene>
<reference evidence="2" key="1">
    <citation type="submission" date="2021-03" db="EMBL/GenBank/DDBJ databases">
        <authorList>
            <person name="Li Z."/>
            <person name="Yang C."/>
        </authorList>
    </citation>
    <scope>NUCLEOTIDE SEQUENCE</scope>
    <source>
        <strain evidence="2">Dzin_1.0</strain>
        <tissue evidence="2">Leaf</tissue>
    </source>
</reference>
<comment type="caution">
    <text evidence="2">The sequence shown here is derived from an EMBL/GenBank/DDBJ whole genome shotgun (WGS) entry which is preliminary data.</text>
</comment>
<keyword evidence="3" id="KW-1185">Reference proteome</keyword>
<proteinExistence type="predicted"/>
<dbReference type="AlphaFoldDB" id="A0A9D5CXI3"/>
<sequence length="282" mass="30925">MRAEGQLNDSQPMACDEAREGGKTQEQRTDQAKEVESSAEDDEFGWLRAGHRRGRGRGRVSTAEPRNTAAGHRSSTEAATSTRGGHPASHVSLPNVSRSTRGGRGGIAAIRETTSRGKGIQYQYDYGEDEMPQMYNPNNDPRGHQASTSNPSRPTVETTPSAPTLPLALMPAGMDDGMEEDGRCDPGLITSLDRGRNPQTSAQSPGQVPTDKEEHESLVSRVAEGLMPKEVDSINEDQSMEVSMKTEVTTRVRLMLHSDDVYELRVNLLKQVPEEYPYKDDD</sequence>
<name>A0A9D5CXI3_9LILI</name>
<dbReference type="OrthoDB" id="10262857at2759"/>
<dbReference type="Gene3D" id="3.30.1380.20">
    <property type="entry name" value="Trafficking protein particle complex subunit 3"/>
    <property type="match status" value="1"/>
</dbReference>
<evidence type="ECO:0000313" key="3">
    <source>
        <dbReference type="Proteomes" id="UP001085076"/>
    </source>
</evidence>
<feature type="compositionally biased region" description="Basic residues" evidence="1">
    <location>
        <begin position="49"/>
        <end position="58"/>
    </location>
</feature>